<dbReference type="SUPFAM" id="SSF53271">
    <property type="entry name" value="PRTase-like"/>
    <property type="match status" value="1"/>
</dbReference>
<dbReference type="AlphaFoldDB" id="A0A172TPF3"/>
<comment type="similarity">
    <text evidence="1">Belongs to the ComF/GntX family.</text>
</comment>
<sequence length="237" mass="26840">MKSALSNLLSQLNSWLSPDSFSCVSCGGRSTQLSSAGLCSPCNRTFPWILEALCEVCGRYERCYDCERRERTYFAMNRSVVVYDAAMKNLLALYKYRGQERLQALFVEMLSGAYDHFQMSVDVITFTPLSSTRLAERGFNQAEQLARGLGAAKGIPVVPLLARIKHTEKQSFKTRKERLGTLEHVFSFQKDPDFTPREGLRVLIVDDVYTTGSTLNECAKVIREGMWAEIYGLTWAR</sequence>
<feature type="domain" description="Phosphoribosyltransferase" evidence="2">
    <location>
        <begin position="135"/>
        <end position="224"/>
    </location>
</feature>
<evidence type="ECO:0000313" key="4">
    <source>
        <dbReference type="Proteomes" id="UP000076927"/>
    </source>
</evidence>
<dbReference type="KEGG" id="pswu:SY83_10955"/>
<dbReference type="Pfam" id="PF00156">
    <property type="entry name" value="Pribosyltran"/>
    <property type="match status" value="1"/>
</dbReference>
<dbReference type="InterPro" id="IPR051910">
    <property type="entry name" value="ComF/GntX_DNA_util-trans"/>
</dbReference>
<protein>
    <recommendedName>
        <fullName evidence="2">Phosphoribosyltransferase domain-containing protein</fullName>
    </recommendedName>
</protein>
<dbReference type="PANTHER" id="PTHR47505:SF1">
    <property type="entry name" value="DNA UTILIZATION PROTEIN YHGH"/>
    <property type="match status" value="1"/>
</dbReference>
<dbReference type="PATRIC" id="fig|1178515.4.peg.2199"/>
<evidence type="ECO:0000259" key="2">
    <source>
        <dbReference type="Pfam" id="PF00156"/>
    </source>
</evidence>
<name>A0A172TPF3_9BACL</name>
<proteinExistence type="inferred from homology"/>
<evidence type="ECO:0000313" key="3">
    <source>
        <dbReference type="EMBL" id="ANE48862.1"/>
    </source>
</evidence>
<gene>
    <name evidence="3" type="ORF">SY83_10955</name>
</gene>
<dbReference type="STRING" id="1178515.SY83_10955"/>
<dbReference type="PANTHER" id="PTHR47505">
    <property type="entry name" value="DNA UTILIZATION PROTEIN YHGH"/>
    <property type="match status" value="1"/>
</dbReference>
<dbReference type="InterPro" id="IPR000836">
    <property type="entry name" value="PRTase_dom"/>
</dbReference>
<dbReference type="EMBL" id="CP011388">
    <property type="protein sequence ID" value="ANE48862.1"/>
    <property type="molecule type" value="Genomic_DNA"/>
</dbReference>
<dbReference type="CDD" id="cd06223">
    <property type="entry name" value="PRTases_typeI"/>
    <property type="match status" value="1"/>
</dbReference>
<dbReference type="InterPro" id="IPR029057">
    <property type="entry name" value="PRTase-like"/>
</dbReference>
<reference evidence="3 4" key="1">
    <citation type="submission" date="2015-01" db="EMBL/GenBank/DDBJ databases">
        <title>Paenibacillus swuensis/DY6/whole genome sequencing.</title>
        <authorList>
            <person name="Kim M.K."/>
            <person name="Srinivasan S."/>
            <person name="Lee J.-J."/>
        </authorList>
    </citation>
    <scope>NUCLEOTIDE SEQUENCE [LARGE SCALE GENOMIC DNA]</scope>
    <source>
        <strain evidence="3 4">DY6</strain>
    </source>
</reference>
<keyword evidence="4" id="KW-1185">Reference proteome</keyword>
<organism evidence="3 4">
    <name type="scientific">Paenibacillus swuensis</name>
    <dbReference type="NCBI Taxonomy" id="1178515"/>
    <lineage>
        <taxon>Bacteria</taxon>
        <taxon>Bacillati</taxon>
        <taxon>Bacillota</taxon>
        <taxon>Bacilli</taxon>
        <taxon>Bacillales</taxon>
        <taxon>Paenibacillaceae</taxon>
        <taxon>Paenibacillus</taxon>
    </lineage>
</organism>
<accession>A0A172TPF3</accession>
<dbReference type="Proteomes" id="UP000076927">
    <property type="component" value="Chromosome"/>
</dbReference>
<dbReference type="Gene3D" id="3.40.50.2020">
    <property type="match status" value="1"/>
</dbReference>
<evidence type="ECO:0000256" key="1">
    <source>
        <dbReference type="ARBA" id="ARBA00008007"/>
    </source>
</evidence>